<evidence type="ECO:0000256" key="1">
    <source>
        <dbReference type="ARBA" id="ARBA00001947"/>
    </source>
</evidence>
<comment type="caution">
    <text evidence="10">The sequence shown here is derived from an EMBL/GenBank/DDBJ whole genome shotgun (WGS) entry which is preliminary data.</text>
</comment>
<evidence type="ECO:0000313" key="10">
    <source>
        <dbReference type="EMBL" id="MBA8683152.1"/>
    </source>
</evidence>
<organism evidence="10 11">
    <name type="scientific">Stenotrophomonas tumulicola</name>
    <dbReference type="NCBI Taxonomy" id="1685415"/>
    <lineage>
        <taxon>Bacteria</taxon>
        <taxon>Pseudomonadati</taxon>
        <taxon>Pseudomonadota</taxon>
        <taxon>Gammaproteobacteria</taxon>
        <taxon>Lysobacterales</taxon>
        <taxon>Lysobacteraceae</taxon>
        <taxon>Stenotrophomonas</taxon>
    </lineage>
</organism>
<protein>
    <submittedName>
        <fullName evidence="10">M13 family metallopeptidase</fullName>
    </submittedName>
</protein>
<dbReference type="InterPro" id="IPR018497">
    <property type="entry name" value="Peptidase_M13_C"/>
</dbReference>
<evidence type="ECO:0000259" key="8">
    <source>
        <dbReference type="Pfam" id="PF01431"/>
    </source>
</evidence>
<dbReference type="InterPro" id="IPR024079">
    <property type="entry name" value="MetalloPept_cat_dom_sf"/>
</dbReference>
<dbReference type="PANTHER" id="PTHR11733">
    <property type="entry name" value="ZINC METALLOPROTEASE FAMILY M13 NEPRILYSIN-RELATED"/>
    <property type="match status" value="1"/>
</dbReference>
<evidence type="ECO:0000256" key="2">
    <source>
        <dbReference type="ARBA" id="ARBA00022670"/>
    </source>
</evidence>
<dbReference type="Pfam" id="PF01431">
    <property type="entry name" value="Peptidase_M13"/>
    <property type="match status" value="1"/>
</dbReference>
<dbReference type="InterPro" id="IPR008753">
    <property type="entry name" value="Peptidase_M13_N"/>
</dbReference>
<evidence type="ECO:0000313" key="11">
    <source>
        <dbReference type="Proteomes" id="UP000547058"/>
    </source>
</evidence>
<keyword evidence="4" id="KW-0378">Hydrolase</keyword>
<dbReference type="PROSITE" id="PS51257">
    <property type="entry name" value="PROKAR_LIPOPROTEIN"/>
    <property type="match status" value="1"/>
</dbReference>
<dbReference type="Gene3D" id="3.40.390.10">
    <property type="entry name" value="Collagenase (Catalytic Domain)"/>
    <property type="match status" value="1"/>
</dbReference>
<keyword evidence="3" id="KW-0479">Metal-binding</keyword>
<dbReference type="SUPFAM" id="SSF55486">
    <property type="entry name" value="Metalloproteases ('zincins'), catalytic domain"/>
    <property type="match status" value="1"/>
</dbReference>
<name>A0A7W3IIP6_9GAMM</name>
<evidence type="ECO:0000256" key="4">
    <source>
        <dbReference type="ARBA" id="ARBA00022801"/>
    </source>
</evidence>
<keyword evidence="11" id="KW-1185">Reference proteome</keyword>
<sequence length="705" mass="77024">MPTLRRSPLLLAIVASLSLSLAACGGDAPSGTPEAQQQAPADDTAKPLLGSFGFDANGMDRSIAAGDNFFDFANGSWVKNTEIPADRSRFGSFNVIAEKTQADTRAILEGAAGNSQADGEDKMIGDYYAGFMDEAGIEQRGLAPLQPQLQAIDALADKAALARALGSDVRADVDLLNATNFYTDRLFGLWVSVDLLQPSRTAPYLVQGGLGMPDRDFYLGDGRMAELRRQYQDYIGNLLQMAGIADATAKAKRIVALETRIAQAHASQEETNDVAKGANPWTRDDFSAKAPGMDWAAFLEASGLGEQQDFIVWQPKAVAGLSRLVATEPLDAWKDYMTFHALDRAATYLPKKFADAHFAFHGTALSGTPQQSERWKRAVDDANHAVGEAIGKRYVEKHFDAKTKERADEMARNIIAAFSRRIDALEWMSPQTKAHAKAKVAGLTVGMGYPENWRDYSGLDIKRDDPLGNAQRAELFEYQRNLAKLGNAPDHGEWAMLPQTINAMNVPLENRLVFPAAILQPPFFDGAADDAVNYGAIGAVIGHEISHGFDNAGALFDETGKLHNWWTPQDLEKFNAAGDALAAQFSSYEPFPGAHVNGRLTLGENIADVAGLGTAYDAYQLSLQGKTPQVLEGFSADQRFFLGFAQAWRSKSREQALRNSLLTDVHAPGQFRALTVRNIDAWYPAFEVKQDQKLFLAPEKRVKVW</sequence>
<dbReference type="Proteomes" id="UP000547058">
    <property type="component" value="Unassembled WGS sequence"/>
</dbReference>
<dbReference type="Gene3D" id="1.10.1380.10">
    <property type="entry name" value="Neutral endopeptidase , domain2"/>
    <property type="match status" value="1"/>
</dbReference>
<feature type="domain" description="Peptidase M13 C-terminal" evidence="8">
    <location>
        <begin position="502"/>
        <end position="702"/>
    </location>
</feature>
<dbReference type="PANTHER" id="PTHR11733:SF211">
    <property type="entry name" value="OLIGOPEPTIDASE LIPOPROTEIN M13 FAMILY"/>
    <property type="match status" value="1"/>
</dbReference>
<dbReference type="CDD" id="cd08662">
    <property type="entry name" value="M13"/>
    <property type="match status" value="1"/>
</dbReference>
<feature type="chain" id="PRO_5030912305" evidence="7">
    <location>
        <begin position="23"/>
        <end position="705"/>
    </location>
</feature>
<dbReference type="GO" id="GO:0016485">
    <property type="term" value="P:protein processing"/>
    <property type="evidence" value="ECO:0007669"/>
    <property type="project" value="TreeGrafter"/>
</dbReference>
<evidence type="ECO:0000256" key="6">
    <source>
        <dbReference type="ARBA" id="ARBA00023049"/>
    </source>
</evidence>
<dbReference type="PROSITE" id="PS51885">
    <property type="entry name" value="NEPRILYSIN"/>
    <property type="match status" value="1"/>
</dbReference>
<dbReference type="GO" id="GO:0004222">
    <property type="term" value="F:metalloendopeptidase activity"/>
    <property type="evidence" value="ECO:0007669"/>
    <property type="project" value="InterPro"/>
</dbReference>
<evidence type="ECO:0000256" key="5">
    <source>
        <dbReference type="ARBA" id="ARBA00022833"/>
    </source>
</evidence>
<comment type="cofactor">
    <cofactor evidence="1">
        <name>Zn(2+)</name>
        <dbReference type="ChEBI" id="CHEBI:29105"/>
    </cofactor>
</comment>
<evidence type="ECO:0000259" key="9">
    <source>
        <dbReference type="Pfam" id="PF05649"/>
    </source>
</evidence>
<dbReference type="Pfam" id="PF05649">
    <property type="entry name" value="Peptidase_M13_N"/>
    <property type="match status" value="1"/>
</dbReference>
<keyword evidence="2" id="KW-0645">Protease</keyword>
<dbReference type="EMBL" id="JACGXS010000009">
    <property type="protein sequence ID" value="MBA8683152.1"/>
    <property type="molecule type" value="Genomic_DNA"/>
</dbReference>
<accession>A0A7W3IIP6</accession>
<keyword evidence="7" id="KW-0732">Signal</keyword>
<feature type="signal peptide" evidence="7">
    <location>
        <begin position="1"/>
        <end position="22"/>
    </location>
</feature>
<dbReference type="AlphaFoldDB" id="A0A7W3IIP6"/>
<proteinExistence type="predicted"/>
<keyword evidence="5" id="KW-0862">Zinc</keyword>
<feature type="domain" description="Peptidase M13 N-terminal" evidence="9">
    <location>
        <begin position="66"/>
        <end position="450"/>
    </location>
</feature>
<evidence type="ECO:0000256" key="3">
    <source>
        <dbReference type="ARBA" id="ARBA00022723"/>
    </source>
</evidence>
<dbReference type="InterPro" id="IPR000718">
    <property type="entry name" value="Peptidase_M13"/>
</dbReference>
<keyword evidence="6" id="KW-0482">Metalloprotease</keyword>
<reference evidence="10 11" key="1">
    <citation type="submission" date="2020-08" db="EMBL/GenBank/DDBJ databases">
        <title>Stenotrophomonas tumulicola JCM 30961.</title>
        <authorList>
            <person name="Deng Y."/>
        </authorList>
    </citation>
    <scope>NUCLEOTIDE SEQUENCE [LARGE SCALE GENOMIC DNA]</scope>
    <source>
        <strain evidence="10 11">JCM 30961</strain>
    </source>
</reference>
<dbReference type="GO" id="GO:0046872">
    <property type="term" value="F:metal ion binding"/>
    <property type="evidence" value="ECO:0007669"/>
    <property type="project" value="UniProtKB-KW"/>
</dbReference>
<evidence type="ECO:0000256" key="7">
    <source>
        <dbReference type="SAM" id="SignalP"/>
    </source>
</evidence>
<dbReference type="RefSeq" id="WP_182340327.1">
    <property type="nucleotide sequence ID" value="NZ_JACGXS010000009.1"/>
</dbReference>
<dbReference type="InterPro" id="IPR042089">
    <property type="entry name" value="Peptidase_M13_dom_2"/>
</dbReference>
<dbReference type="GO" id="GO:0005886">
    <property type="term" value="C:plasma membrane"/>
    <property type="evidence" value="ECO:0007669"/>
    <property type="project" value="TreeGrafter"/>
</dbReference>
<dbReference type="PRINTS" id="PR00786">
    <property type="entry name" value="NEPRILYSIN"/>
</dbReference>
<gene>
    <name evidence="10" type="ORF">H4O11_15235</name>
</gene>